<evidence type="ECO:0000256" key="1">
    <source>
        <dbReference type="SAM" id="Coils"/>
    </source>
</evidence>
<keyword evidence="3" id="KW-1185">Reference proteome</keyword>
<sequence length="573" mass="65907">MKKETYNILVMGQTGTGKSTWINSFANYFQYESLDDALSDELIWLIPSTFQLSTTDDDGNFKMHTVTIGDHCCESIAESDTQVPQVYSFRHKSFILNFIDVPGIGDTRGVETDNINMKAILNTVGIFEELHAICILLKSSDTKLTTEYKFCLNEVLMHLHRKALDNVFFIITHSQGSNYLPGNAFTTLQAYLKELKAKKGIEITLTPQKLFCVDNEAFRFQCAYKQIEEFRNYDYSTYKKSWKQSRQATMKLLKEMKDLKPHEVIHTLSINQARAIILSMIPSLATITAIIQKNSTNFEKNFDEFIDKLQQSLTITEYTIELEELKRPRTICTATDCIGVEKVNGEMMTFYKQICHSTCYLTGVPIKSFPEPQLLNCAAMCGQGNCEKCGCHYSIHMHIDFNQKKVAKNSRLNERLNGKKPITKDEAKTLLEKELKNLEYEQNVISDAMVQFAGYLKQNAIFEYNFAFEERMKMEIRNEEAAVKSGGDQATLKKLQTMLDEYIDRKEQLEVALAHATDEKIDPIQINELKNCLFALPIYGGKIRELYEKSTNSNYKRNEQHNFIEHEIVMSPF</sequence>
<accession>A0A914QT61</accession>
<dbReference type="AlphaFoldDB" id="A0A914QT61"/>
<dbReference type="Proteomes" id="UP000887578">
    <property type="component" value="Unplaced"/>
</dbReference>
<dbReference type="WBParaSite" id="PDA_v2.g4853.t1">
    <property type="protein sequence ID" value="PDA_v2.g4853.t1"/>
    <property type="gene ID" value="PDA_v2.g4853"/>
</dbReference>
<evidence type="ECO:0000313" key="3">
    <source>
        <dbReference type="Proteomes" id="UP000887578"/>
    </source>
</evidence>
<dbReference type="PANTHER" id="PTHR32046:SF11">
    <property type="entry name" value="IMMUNE-ASSOCIATED NUCLEOTIDE-BINDING PROTEIN 10-LIKE"/>
    <property type="match status" value="1"/>
</dbReference>
<evidence type="ECO:0000313" key="4">
    <source>
        <dbReference type="WBParaSite" id="PDA_v2.g4853.t1"/>
    </source>
</evidence>
<dbReference type="InterPro" id="IPR027417">
    <property type="entry name" value="P-loop_NTPase"/>
</dbReference>
<reference evidence="4" key="1">
    <citation type="submission" date="2022-11" db="UniProtKB">
        <authorList>
            <consortium name="WormBaseParasite"/>
        </authorList>
    </citation>
    <scope>IDENTIFICATION</scope>
</reference>
<dbReference type="InterPro" id="IPR058519">
    <property type="entry name" value="DUF8206"/>
</dbReference>
<name>A0A914QT61_9BILA</name>
<protein>
    <submittedName>
        <fullName evidence="4">G domain-containing protein</fullName>
    </submittedName>
</protein>
<dbReference type="SUPFAM" id="SSF52540">
    <property type="entry name" value="P-loop containing nucleoside triphosphate hydrolases"/>
    <property type="match status" value="1"/>
</dbReference>
<feature type="domain" description="DUF8206" evidence="2">
    <location>
        <begin position="324"/>
        <end position="401"/>
    </location>
</feature>
<dbReference type="PANTHER" id="PTHR32046">
    <property type="entry name" value="G DOMAIN-CONTAINING PROTEIN"/>
    <property type="match status" value="1"/>
</dbReference>
<keyword evidence="1" id="KW-0175">Coiled coil</keyword>
<proteinExistence type="predicted"/>
<organism evidence="3 4">
    <name type="scientific">Panagrolaimus davidi</name>
    <dbReference type="NCBI Taxonomy" id="227884"/>
    <lineage>
        <taxon>Eukaryota</taxon>
        <taxon>Metazoa</taxon>
        <taxon>Ecdysozoa</taxon>
        <taxon>Nematoda</taxon>
        <taxon>Chromadorea</taxon>
        <taxon>Rhabditida</taxon>
        <taxon>Tylenchina</taxon>
        <taxon>Panagrolaimomorpha</taxon>
        <taxon>Panagrolaimoidea</taxon>
        <taxon>Panagrolaimidae</taxon>
        <taxon>Panagrolaimus</taxon>
    </lineage>
</organism>
<feature type="coiled-coil region" evidence="1">
    <location>
        <begin position="492"/>
        <end position="519"/>
    </location>
</feature>
<dbReference type="Gene3D" id="3.40.50.300">
    <property type="entry name" value="P-loop containing nucleotide triphosphate hydrolases"/>
    <property type="match status" value="1"/>
</dbReference>
<evidence type="ECO:0000259" key="2">
    <source>
        <dbReference type="Pfam" id="PF26633"/>
    </source>
</evidence>
<dbReference type="Pfam" id="PF26633">
    <property type="entry name" value="DUF8206"/>
    <property type="match status" value="1"/>
</dbReference>